<evidence type="ECO:0000256" key="2">
    <source>
        <dbReference type="SAM" id="Phobius"/>
    </source>
</evidence>
<keyword evidence="2" id="KW-0812">Transmembrane</keyword>
<reference evidence="3 4" key="1">
    <citation type="journal article" date="2016" name="Mol. Biol. Evol.">
        <title>Comparative Genomics of Early-Diverging Mushroom-Forming Fungi Provides Insights into the Origins of Lignocellulose Decay Capabilities.</title>
        <authorList>
            <person name="Nagy L.G."/>
            <person name="Riley R."/>
            <person name="Tritt A."/>
            <person name="Adam C."/>
            <person name="Daum C."/>
            <person name="Floudas D."/>
            <person name="Sun H."/>
            <person name="Yadav J.S."/>
            <person name="Pangilinan J."/>
            <person name="Larsson K.H."/>
            <person name="Matsuura K."/>
            <person name="Barry K."/>
            <person name="Labutti K."/>
            <person name="Kuo R."/>
            <person name="Ohm R.A."/>
            <person name="Bhattacharya S.S."/>
            <person name="Shirouzu T."/>
            <person name="Yoshinaga Y."/>
            <person name="Martin F.M."/>
            <person name="Grigoriev I.V."/>
            <person name="Hibbett D.S."/>
        </authorList>
    </citation>
    <scope>NUCLEOTIDE SEQUENCE [LARGE SCALE GENOMIC DNA]</scope>
    <source>
        <strain evidence="3 4">CBS 109695</strain>
    </source>
</reference>
<proteinExistence type="predicted"/>
<feature type="transmembrane region" description="Helical" evidence="2">
    <location>
        <begin position="47"/>
        <end position="64"/>
    </location>
</feature>
<feature type="region of interest" description="Disordered" evidence="1">
    <location>
        <begin position="18"/>
        <end position="37"/>
    </location>
</feature>
<name>A0A166AHW1_9AGAM</name>
<sequence>MRVRSIVYDIFCQRPPPSPHPASALATHRALPSQSTSTHPQFCYRHAYIHFSLSYLLTYFLLSFKRTQHQRTRKTNAGSSELHSRLHAPRSAMLLPRQHDHTSPTPMRPPAPIFSSD</sequence>
<evidence type="ECO:0000313" key="4">
    <source>
        <dbReference type="Proteomes" id="UP000076532"/>
    </source>
</evidence>
<dbReference type="Proteomes" id="UP000076532">
    <property type="component" value="Unassembled WGS sequence"/>
</dbReference>
<gene>
    <name evidence="3" type="ORF">FIBSPDRAFT_871193</name>
</gene>
<evidence type="ECO:0000256" key="1">
    <source>
        <dbReference type="SAM" id="MobiDB-lite"/>
    </source>
</evidence>
<keyword evidence="4" id="KW-1185">Reference proteome</keyword>
<dbReference type="AlphaFoldDB" id="A0A166AHW1"/>
<organism evidence="3 4">
    <name type="scientific">Athelia psychrophila</name>
    <dbReference type="NCBI Taxonomy" id="1759441"/>
    <lineage>
        <taxon>Eukaryota</taxon>
        <taxon>Fungi</taxon>
        <taxon>Dikarya</taxon>
        <taxon>Basidiomycota</taxon>
        <taxon>Agaricomycotina</taxon>
        <taxon>Agaricomycetes</taxon>
        <taxon>Agaricomycetidae</taxon>
        <taxon>Atheliales</taxon>
        <taxon>Atheliaceae</taxon>
        <taxon>Athelia</taxon>
    </lineage>
</organism>
<dbReference type="EMBL" id="KV417660">
    <property type="protein sequence ID" value="KZP11621.1"/>
    <property type="molecule type" value="Genomic_DNA"/>
</dbReference>
<accession>A0A166AHW1</accession>
<protein>
    <submittedName>
        <fullName evidence="3">Uncharacterized protein</fullName>
    </submittedName>
</protein>
<keyword evidence="2" id="KW-1133">Transmembrane helix</keyword>
<feature type="compositionally biased region" description="Pro residues" evidence="1">
    <location>
        <begin position="106"/>
        <end position="117"/>
    </location>
</feature>
<evidence type="ECO:0000313" key="3">
    <source>
        <dbReference type="EMBL" id="KZP11621.1"/>
    </source>
</evidence>
<feature type="region of interest" description="Disordered" evidence="1">
    <location>
        <begin position="70"/>
        <end position="117"/>
    </location>
</feature>
<keyword evidence="2" id="KW-0472">Membrane</keyword>